<comment type="caution">
    <text evidence="1">The sequence shown here is derived from an EMBL/GenBank/DDBJ whole genome shotgun (WGS) entry which is preliminary data.</text>
</comment>
<protein>
    <submittedName>
        <fullName evidence="1">Uncharacterized protein</fullName>
    </submittedName>
</protein>
<name>A0A4R3L9I9_9BACL</name>
<dbReference type="EMBL" id="SMAG01000002">
    <property type="protein sequence ID" value="TCS95888.1"/>
    <property type="molecule type" value="Genomic_DNA"/>
</dbReference>
<evidence type="ECO:0000313" key="2">
    <source>
        <dbReference type="Proteomes" id="UP000294937"/>
    </source>
</evidence>
<dbReference type="Proteomes" id="UP000294937">
    <property type="component" value="Unassembled WGS sequence"/>
</dbReference>
<proteinExistence type="predicted"/>
<keyword evidence="2" id="KW-1185">Reference proteome</keyword>
<sequence length="197" mass="22987">MDAHVSLEALKRFKQLLTRFSTDMRVEAQKMQLHLTKTHQQLEQKHFELKRKLQMCPDQISYERARQELIEFERLFAAFCQAAQECIKGFQQQELMAANRQKAVTTIDRKVGVLKEYLGASGAKNQSETTTVNKEEIKYDERVLRRMKEDVGTHHNFPASFDKPILSNQPAVTRSDGRTEYLHTGKLMDNKEFIILQ</sequence>
<gene>
    <name evidence="1" type="ORF">EDD58_102470</name>
</gene>
<dbReference type="AlphaFoldDB" id="A0A4R3L9I9"/>
<dbReference type="RefSeq" id="WP_131923852.1">
    <property type="nucleotide sequence ID" value="NZ_SMAG01000002.1"/>
</dbReference>
<evidence type="ECO:0000313" key="1">
    <source>
        <dbReference type="EMBL" id="TCS95888.1"/>
    </source>
</evidence>
<accession>A0A4R3L9I9</accession>
<reference evidence="1 2" key="1">
    <citation type="submission" date="2019-03" db="EMBL/GenBank/DDBJ databases">
        <title>Genomic Encyclopedia of Type Strains, Phase IV (KMG-IV): sequencing the most valuable type-strain genomes for metagenomic binning, comparative biology and taxonomic classification.</title>
        <authorList>
            <person name="Goeker M."/>
        </authorList>
    </citation>
    <scope>NUCLEOTIDE SEQUENCE [LARGE SCALE GENOMIC DNA]</scope>
    <source>
        <strain evidence="1 2">DSM 45707</strain>
    </source>
</reference>
<organism evidence="1 2">
    <name type="scientific">Hazenella coriacea</name>
    <dbReference type="NCBI Taxonomy" id="1179467"/>
    <lineage>
        <taxon>Bacteria</taxon>
        <taxon>Bacillati</taxon>
        <taxon>Bacillota</taxon>
        <taxon>Bacilli</taxon>
        <taxon>Bacillales</taxon>
        <taxon>Thermoactinomycetaceae</taxon>
        <taxon>Hazenella</taxon>
    </lineage>
</organism>
<dbReference type="OrthoDB" id="1432909at2"/>